<dbReference type="InterPro" id="IPR050276">
    <property type="entry name" value="MshD_Acetyltransferase"/>
</dbReference>
<dbReference type="RefSeq" id="WP_125005693.1">
    <property type="nucleotide sequence ID" value="NZ_BHYK01000040.1"/>
</dbReference>
<dbReference type="Pfam" id="PF00583">
    <property type="entry name" value="Acetyltransf_1"/>
    <property type="match status" value="1"/>
</dbReference>
<dbReference type="PANTHER" id="PTHR43617:SF2">
    <property type="entry name" value="UPF0039 PROTEIN SLL0451"/>
    <property type="match status" value="1"/>
</dbReference>
<dbReference type="EMBL" id="BHYK01000040">
    <property type="protein sequence ID" value="GCD12756.1"/>
    <property type="molecule type" value="Genomic_DNA"/>
</dbReference>
<evidence type="ECO:0000259" key="1">
    <source>
        <dbReference type="PROSITE" id="PS51186"/>
    </source>
</evidence>
<dbReference type="Gene3D" id="3.40.630.30">
    <property type="match status" value="1"/>
</dbReference>
<sequence length="157" mass="18037">MNILLKEVTSDNWLDCVHLKVSEAQKHFVAPNSFSLAQSKYEPDCTPMCIYDDETMVGFVMFGIDEDEDKNVDDEFWICRFMIDEKFQGKGYGKKSMAKIIEYIGNNYNYDEVYLSEVPENAVAKGLYKSFGFEFTGEVEDEEEVMVLKLKSSPAVL</sequence>
<reference evidence="2 3" key="1">
    <citation type="submission" date="2018-11" db="EMBL/GenBank/DDBJ databases">
        <title>Genome sequencing and assembly of Clostridium tagluense strain A121.</title>
        <authorList>
            <person name="Murakami T."/>
            <person name="Segawa T."/>
            <person name="Shcherbakova V.A."/>
            <person name="Mori H."/>
            <person name="Yoshimura Y."/>
        </authorList>
    </citation>
    <scope>NUCLEOTIDE SEQUENCE [LARGE SCALE GENOMIC DNA]</scope>
    <source>
        <strain evidence="2 3">A121</strain>
    </source>
</reference>
<name>A0A401UTC1_9CLOT</name>
<gene>
    <name evidence="2" type="primary">bltD_2</name>
    <name evidence="2" type="ORF">Ctaglu_43790</name>
</gene>
<protein>
    <submittedName>
        <fullName evidence="2">Spermidine acetyltransferase</fullName>
    </submittedName>
</protein>
<keyword evidence="2" id="KW-0808">Transferase</keyword>
<keyword evidence="3" id="KW-1185">Reference proteome</keyword>
<dbReference type="GeneID" id="77241353"/>
<proteinExistence type="predicted"/>
<dbReference type="OrthoDB" id="9127144at2"/>
<accession>A0A401UTC1</accession>
<dbReference type="InterPro" id="IPR016181">
    <property type="entry name" value="Acyl_CoA_acyltransferase"/>
</dbReference>
<comment type="caution">
    <text evidence="2">The sequence shown here is derived from an EMBL/GenBank/DDBJ whole genome shotgun (WGS) entry which is preliminary data.</text>
</comment>
<evidence type="ECO:0000313" key="3">
    <source>
        <dbReference type="Proteomes" id="UP000287872"/>
    </source>
</evidence>
<dbReference type="PANTHER" id="PTHR43617">
    <property type="entry name" value="L-AMINO ACID N-ACETYLTRANSFERASE"/>
    <property type="match status" value="1"/>
</dbReference>
<dbReference type="AlphaFoldDB" id="A0A401UTC1"/>
<dbReference type="Proteomes" id="UP000287872">
    <property type="component" value="Unassembled WGS sequence"/>
</dbReference>
<feature type="domain" description="N-acetyltransferase" evidence="1">
    <location>
        <begin position="3"/>
        <end position="151"/>
    </location>
</feature>
<organism evidence="2 3">
    <name type="scientific">Clostridium tagluense</name>
    <dbReference type="NCBI Taxonomy" id="360422"/>
    <lineage>
        <taxon>Bacteria</taxon>
        <taxon>Bacillati</taxon>
        <taxon>Bacillota</taxon>
        <taxon>Clostridia</taxon>
        <taxon>Eubacteriales</taxon>
        <taxon>Clostridiaceae</taxon>
        <taxon>Clostridium</taxon>
    </lineage>
</organism>
<dbReference type="PROSITE" id="PS51186">
    <property type="entry name" value="GNAT"/>
    <property type="match status" value="1"/>
</dbReference>
<evidence type="ECO:0000313" key="2">
    <source>
        <dbReference type="EMBL" id="GCD12756.1"/>
    </source>
</evidence>
<dbReference type="SUPFAM" id="SSF55729">
    <property type="entry name" value="Acyl-CoA N-acyltransferases (Nat)"/>
    <property type="match status" value="1"/>
</dbReference>
<dbReference type="InterPro" id="IPR000182">
    <property type="entry name" value="GNAT_dom"/>
</dbReference>
<dbReference type="GO" id="GO:0016747">
    <property type="term" value="F:acyltransferase activity, transferring groups other than amino-acyl groups"/>
    <property type="evidence" value="ECO:0007669"/>
    <property type="project" value="InterPro"/>
</dbReference>
<dbReference type="CDD" id="cd04301">
    <property type="entry name" value="NAT_SF"/>
    <property type="match status" value="1"/>
</dbReference>